<dbReference type="PROSITE" id="PS01326">
    <property type="entry name" value="DAP_EPIMERASE"/>
    <property type="match status" value="1"/>
</dbReference>
<dbReference type="FunFam" id="3.10.310.10:FF:000001">
    <property type="entry name" value="Diaminopimelate epimerase"/>
    <property type="match status" value="1"/>
</dbReference>
<comment type="pathway">
    <text evidence="1 9">Amino-acid biosynthesis; L-lysine biosynthesis via DAP pathway; DL-2,6-diaminopimelate from LL-2,6-diaminopimelate: step 1/1.</text>
</comment>
<feature type="binding site" evidence="9">
    <location>
        <begin position="72"/>
        <end position="73"/>
    </location>
    <ligand>
        <name>substrate</name>
    </ligand>
</feature>
<dbReference type="PANTHER" id="PTHR31689:SF0">
    <property type="entry name" value="DIAMINOPIMELATE EPIMERASE"/>
    <property type="match status" value="1"/>
</dbReference>
<evidence type="ECO:0000256" key="4">
    <source>
        <dbReference type="ARBA" id="ARBA00022490"/>
    </source>
</evidence>
<keyword evidence="6 9" id="KW-0457">Lysine biosynthesis</keyword>
<evidence type="ECO:0000313" key="11">
    <source>
        <dbReference type="EMBL" id="HIQ78136.1"/>
    </source>
</evidence>
<gene>
    <name evidence="9" type="primary">dapF</name>
    <name evidence="11" type="ORF">IAB77_02630</name>
</gene>
<dbReference type="PANTHER" id="PTHR31689">
    <property type="entry name" value="DIAMINOPIMELATE EPIMERASE, CHLOROPLASTIC"/>
    <property type="match status" value="1"/>
</dbReference>
<feature type="site" description="Could be important to modulate the pK values of the two catalytic cysteine residues" evidence="9">
    <location>
        <position position="211"/>
    </location>
</feature>
<feature type="binding site" evidence="9">
    <location>
        <position position="62"/>
    </location>
    <ligand>
        <name>substrate</name>
    </ligand>
</feature>
<feature type="binding site" evidence="9">
    <location>
        <begin position="211"/>
        <end position="212"/>
    </location>
    <ligand>
        <name>substrate</name>
    </ligand>
</feature>
<proteinExistence type="inferred from homology"/>
<dbReference type="InterPro" id="IPR018510">
    <property type="entry name" value="DAP_epimerase_AS"/>
</dbReference>
<comment type="similarity">
    <text evidence="2 9">Belongs to the diaminopimelate epimerase family.</text>
</comment>
<accession>A0A9D0ZEX7</accession>
<feature type="active site" description="Proton acceptor" evidence="9">
    <location>
        <position position="220"/>
    </location>
</feature>
<comment type="caution">
    <text evidence="9">Lacks conserved residue(s) required for the propagation of feature annotation.</text>
</comment>
<evidence type="ECO:0000256" key="1">
    <source>
        <dbReference type="ARBA" id="ARBA00005196"/>
    </source>
</evidence>
<name>A0A9D0ZEX7_9FIRM</name>
<keyword evidence="7 9" id="KW-0413">Isomerase</keyword>
<reference evidence="11" key="2">
    <citation type="journal article" date="2021" name="PeerJ">
        <title>Extensive microbial diversity within the chicken gut microbiome revealed by metagenomics and culture.</title>
        <authorList>
            <person name="Gilroy R."/>
            <person name="Ravi A."/>
            <person name="Getino M."/>
            <person name="Pursley I."/>
            <person name="Horton D.L."/>
            <person name="Alikhan N.F."/>
            <person name="Baker D."/>
            <person name="Gharbi K."/>
            <person name="Hall N."/>
            <person name="Watson M."/>
            <person name="Adriaenssens E.M."/>
            <person name="Foster-Nyarko E."/>
            <person name="Jarju S."/>
            <person name="Secka A."/>
            <person name="Antonio M."/>
            <person name="Oren A."/>
            <person name="Chaudhuri R.R."/>
            <person name="La Ragione R."/>
            <person name="Hildebrand F."/>
            <person name="Pallen M.J."/>
        </authorList>
    </citation>
    <scope>NUCLEOTIDE SEQUENCE</scope>
    <source>
        <strain evidence="11">ChiBcolR7-354</strain>
    </source>
</reference>
<evidence type="ECO:0000256" key="6">
    <source>
        <dbReference type="ARBA" id="ARBA00023154"/>
    </source>
</evidence>
<dbReference type="EC" id="5.1.1.7" evidence="3 9"/>
<evidence type="ECO:0000256" key="9">
    <source>
        <dbReference type="HAMAP-Rule" id="MF_00197"/>
    </source>
</evidence>
<feature type="binding site" evidence="9">
    <location>
        <position position="11"/>
    </location>
    <ligand>
        <name>substrate</name>
    </ligand>
</feature>
<protein>
    <recommendedName>
        <fullName evidence="3 9">Diaminopimelate epimerase</fullName>
        <shortName evidence="9">DAP epimerase</shortName>
        <ecNumber evidence="3 9">5.1.1.7</ecNumber>
    </recommendedName>
    <alternativeName>
        <fullName evidence="9">PLP-independent amino acid racemase</fullName>
    </alternativeName>
</protein>
<feature type="binding site" evidence="9">
    <location>
        <position position="160"/>
    </location>
    <ligand>
        <name>substrate</name>
    </ligand>
</feature>
<evidence type="ECO:0000256" key="3">
    <source>
        <dbReference type="ARBA" id="ARBA00013080"/>
    </source>
</evidence>
<dbReference type="AlphaFoldDB" id="A0A9D0ZEX7"/>
<dbReference type="NCBIfam" id="TIGR00652">
    <property type="entry name" value="DapF"/>
    <property type="match status" value="1"/>
</dbReference>
<evidence type="ECO:0000313" key="12">
    <source>
        <dbReference type="Proteomes" id="UP000824262"/>
    </source>
</evidence>
<dbReference type="EMBL" id="DVGA01000032">
    <property type="protein sequence ID" value="HIQ78136.1"/>
    <property type="molecule type" value="Genomic_DNA"/>
</dbReference>
<evidence type="ECO:0000256" key="7">
    <source>
        <dbReference type="ARBA" id="ARBA00023235"/>
    </source>
</evidence>
<comment type="caution">
    <text evidence="11">The sequence shown here is derived from an EMBL/GenBank/DDBJ whole genome shotgun (WGS) entry which is preliminary data.</text>
</comment>
<evidence type="ECO:0000256" key="5">
    <source>
        <dbReference type="ARBA" id="ARBA00022605"/>
    </source>
</evidence>
<comment type="function">
    <text evidence="9">Catalyzes the stereoinversion of LL-2,6-diaminopimelate (L,L-DAP) to meso-diaminopimelate (meso-DAP), a precursor of L-lysine and an essential component of the bacterial peptidoglycan.</text>
</comment>
<keyword evidence="4 9" id="KW-0963">Cytoplasm</keyword>
<feature type="binding site" evidence="9">
    <location>
        <position position="193"/>
    </location>
    <ligand>
        <name>substrate</name>
    </ligand>
</feature>
<evidence type="ECO:0000256" key="2">
    <source>
        <dbReference type="ARBA" id="ARBA00010219"/>
    </source>
</evidence>
<dbReference type="GO" id="GO:0009089">
    <property type="term" value="P:lysine biosynthetic process via diaminopimelate"/>
    <property type="evidence" value="ECO:0007669"/>
    <property type="project" value="UniProtKB-UniRule"/>
</dbReference>
<dbReference type="Proteomes" id="UP000824262">
    <property type="component" value="Unassembled WGS sequence"/>
</dbReference>
<evidence type="ECO:0000256" key="10">
    <source>
        <dbReference type="PROSITE-ProRule" id="PRU10125"/>
    </source>
</evidence>
<dbReference type="Pfam" id="PF01678">
    <property type="entry name" value="DAP_epimerase"/>
    <property type="match status" value="2"/>
</dbReference>
<comment type="subunit">
    <text evidence="9">Homodimer.</text>
</comment>
<comment type="catalytic activity">
    <reaction evidence="8 9">
        <text>(2S,6S)-2,6-diaminopimelate = meso-2,6-diaminopimelate</text>
        <dbReference type="Rhea" id="RHEA:15393"/>
        <dbReference type="ChEBI" id="CHEBI:57609"/>
        <dbReference type="ChEBI" id="CHEBI:57791"/>
        <dbReference type="EC" id="5.1.1.7"/>
    </reaction>
</comment>
<feature type="site" description="Could be important to modulate the pK values of the two catalytic cysteine residues" evidence="9">
    <location>
        <position position="162"/>
    </location>
</feature>
<evidence type="ECO:0000256" key="8">
    <source>
        <dbReference type="ARBA" id="ARBA00051712"/>
    </source>
</evidence>
<dbReference type="HAMAP" id="MF_00197">
    <property type="entry name" value="DAP_epimerase"/>
    <property type="match status" value="1"/>
</dbReference>
<keyword evidence="5 9" id="KW-0028">Amino-acid biosynthesis</keyword>
<dbReference type="InterPro" id="IPR001653">
    <property type="entry name" value="DAP_epimerase_DapF"/>
</dbReference>
<organism evidence="11 12">
    <name type="scientific">Candidatus Scatomorpha intestinavium</name>
    <dbReference type="NCBI Taxonomy" id="2840922"/>
    <lineage>
        <taxon>Bacteria</taxon>
        <taxon>Bacillati</taxon>
        <taxon>Bacillota</taxon>
        <taxon>Clostridia</taxon>
        <taxon>Eubacteriales</taxon>
        <taxon>Candidatus Scatomorpha</taxon>
    </lineage>
</organism>
<dbReference type="GO" id="GO:0008837">
    <property type="term" value="F:diaminopimelate epimerase activity"/>
    <property type="evidence" value="ECO:0007669"/>
    <property type="project" value="UniProtKB-UniRule"/>
</dbReference>
<comment type="subcellular location">
    <subcellularLocation>
        <location evidence="9">Cytoplasm</location>
    </subcellularLocation>
</comment>
<feature type="binding site" evidence="9">
    <location>
        <begin position="221"/>
        <end position="222"/>
    </location>
    <ligand>
        <name>substrate</name>
    </ligand>
</feature>
<sequence length="277" mass="30308">MKFTKMHGCGNDYVYVNCFEETVEDRPALARLVSDRHFGVGGDGLICICPSERADFRMDMYNADGSAGEMCGNGIRCVAKYVYEHGMTDKTVIDVETGAGIKTLYLNVEDGEVKTVRVCMGSPEFASEKIPVTADTPEFINQPMEIGGTLWSVTCVNVGNPHAVVFVDDVDWLDLPAIGPLFENDPRFPERINTEFVEVIDEHTLKMRVWERGSGETLACGTGSTASLAAAVVNGKCADSATLRLRGGELLIEWDRESNLIYMTGPAVTVFDGELKL</sequence>
<feature type="active site" description="Proton donor" evidence="9">
    <location>
        <position position="71"/>
    </location>
</feature>
<dbReference type="SUPFAM" id="SSF54506">
    <property type="entry name" value="Diaminopimelate epimerase-like"/>
    <property type="match status" value="1"/>
</dbReference>
<reference evidence="11" key="1">
    <citation type="submission" date="2020-10" db="EMBL/GenBank/DDBJ databases">
        <authorList>
            <person name="Gilroy R."/>
        </authorList>
    </citation>
    <scope>NUCLEOTIDE SEQUENCE</scope>
    <source>
        <strain evidence="11">ChiBcolR7-354</strain>
    </source>
</reference>
<dbReference type="GO" id="GO:0005829">
    <property type="term" value="C:cytosol"/>
    <property type="evidence" value="ECO:0007669"/>
    <property type="project" value="TreeGrafter"/>
</dbReference>
<dbReference type="Gene3D" id="3.10.310.10">
    <property type="entry name" value="Diaminopimelate Epimerase, Chain A, domain 1"/>
    <property type="match status" value="2"/>
</dbReference>
<feature type="active site" evidence="10">
    <location>
        <position position="71"/>
    </location>
</feature>